<evidence type="ECO:0000256" key="4">
    <source>
        <dbReference type="ARBA" id="ARBA00023306"/>
    </source>
</evidence>
<dbReference type="GO" id="GO:0051301">
    <property type="term" value="P:cell division"/>
    <property type="evidence" value="ECO:0007669"/>
    <property type="project" value="UniProtKB-KW"/>
</dbReference>
<keyword evidence="9" id="KW-1185">Reference proteome</keyword>
<sequence>MDFEHSLLCCEEYISSPLVSGVAHDDDDASVSSASPSLSSSFVSLPPYSTMPAAVLCPDEDELTVPYLLTKQLEYKPDDSYATGLQSNQMLCEARRNAARWMIKAHVSHKFSPVTVAMAINYLDRYLQKSFTLPWKSWMMELLSVACLSVAAKMEEVDVPALLDLQIDGLEHLFQAKTVQRMELNVLSAINWRLRCVTPFSFIEKAISQFHINQHLKSALMMRASELLLGALAEVEFLSFDPSVLASTSLCFALEELLPLHSDKLKLSLLNYIPLDEGKLRSCYILLESLIVDPVNPSSSLGGHTKSPLSPTTVILHCEGSSSVDNSRDYHYQLSYVEGLGSQDECASNPKKQRRV</sequence>
<dbReference type="CDD" id="cd20543">
    <property type="entry name" value="CYCLIN_AtCycD-like_rpt1"/>
    <property type="match status" value="1"/>
</dbReference>
<dbReference type="FunFam" id="1.10.472.10:FF:000060">
    <property type="entry name" value="D6-type cyclin"/>
    <property type="match status" value="1"/>
</dbReference>
<evidence type="ECO:0000256" key="1">
    <source>
        <dbReference type="ARBA" id="ARBA00009065"/>
    </source>
</evidence>
<feature type="domain" description="Cyclin-like" evidence="6">
    <location>
        <begin position="205"/>
        <end position="289"/>
    </location>
</feature>
<comment type="caution">
    <text evidence="8">The sequence shown here is derived from an EMBL/GenBank/DDBJ whole genome shotgun (WGS) entry which is preliminary data.</text>
</comment>
<dbReference type="Pfam" id="PF02984">
    <property type="entry name" value="Cyclin_C"/>
    <property type="match status" value="1"/>
</dbReference>
<dbReference type="SUPFAM" id="SSF47954">
    <property type="entry name" value="Cyclin-like"/>
    <property type="match status" value="2"/>
</dbReference>
<evidence type="ECO:0000256" key="3">
    <source>
        <dbReference type="ARBA" id="ARBA00023127"/>
    </source>
</evidence>
<protein>
    <submittedName>
        <fullName evidence="8">Uncharacterized protein</fullName>
    </submittedName>
</protein>
<dbReference type="InterPro" id="IPR048258">
    <property type="entry name" value="Cyclins_cyclin-box"/>
</dbReference>
<feature type="domain" description="Cyclin-like" evidence="6">
    <location>
        <begin position="100"/>
        <end position="188"/>
    </location>
</feature>
<dbReference type="InterPro" id="IPR013763">
    <property type="entry name" value="Cyclin-like_dom"/>
</dbReference>
<dbReference type="CDD" id="cd20544">
    <property type="entry name" value="CYCLIN_AtCycD-like_rpt2"/>
    <property type="match status" value="1"/>
</dbReference>
<dbReference type="AlphaFoldDB" id="A0A9D4UCG6"/>
<comment type="similarity">
    <text evidence="1">Belongs to the cyclin family. Cyclin D subfamily.</text>
</comment>
<dbReference type="Gene3D" id="1.10.472.10">
    <property type="entry name" value="Cyclin-like"/>
    <property type="match status" value="2"/>
</dbReference>
<dbReference type="Pfam" id="PF00134">
    <property type="entry name" value="Cyclin_N"/>
    <property type="match status" value="1"/>
</dbReference>
<keyword evidence="2" id="KW-0132">Cell division</keyword>
<dbReference type="OrthoDB" id="5590282at2759"/>
<feature type="domain" description="Cyclin C-terminal" evidence="7">
    <location>
        <begin position="197"/>
        <end position="309"/>
    </location>
</feature>
<evidence type="ECO:0000259" key="6">
    <source>
        <dbReference type="SMART" id="SM00385"/>
    </source>
</evidence>
<gene>
    <name evidence="8" type="ORF">GOP47_0020168</name>
</gene>
<dbReference type="EMBL" id="JABFUD020000019">
    <property type="protein sequence ID" value="KAI5065473.1"/>
    <property type="molecule type" value="Genomic_DNA"/>
</dbReference>
<reference evidence="8" key="1">
    <citation type="submission" date="2021-01" db="EMBL/GenBank/DDBJ databases">
        <title>Adiantum capillus-veneris genome.</title>
        <authorList>
            <person name="Fang Y."/>
            <person name="Liao Q."/>
        </authorList>
    </citation>
    <scope>NUCLEOTIDE SEQUENCE</scope>
    <source>
        <strain evidence="8">H3</strain>
        <tissue evidence="8">Leaf</tissue>
    </source>
</reference>
<evidence type="ECO:0000313" key="8">
    <source>
        <dbReference type="EMBL" id="KAI5065473.1"/>
    </source>
</evidence>
<dbReference type="InterPro" id="IPR036915">
    <property type="entry name" value="Cyclin-like_sf"/>
</dbReference>
<evidence type="ECO:0000256" key="5">
    <source>
        <dbReference type="RuleBase" id="RU000383"/>
    </source>
</evidence>
<proteinExistence type="inferred from homology"/>
<name>A0A9D4UCG6_ADICA</name>
<keyword evidence="4" id="KW-0131">Cell cycle</keyword>
<dbReference type="SMART" id="SM00385">
    <property type="entry name" value="CYCLIN"/>
    <property type="match status" value="2"/>
</dbReference>
<dbReference type="Proteomes" id="UP000886520">
    <property type="component" value="Chromosome 19"/>
</dbReference>
<keyword evidence="3 5" id="KW-0195">Cyclin</keyword>
<dbReference type="PROSITE" id="PS00292">
    <property type="entry name" value="CYCLINS"/>
    <property type="match status" value="1"/>
</dbReference>
<dbReference type="InterPro" id="IPR004367">
    <property type="entry name" value="Cyclin_C-dom"/>
</dbReference>
<dbReference type="InterPro" id="IPR006671">
    <property type="entry name" value="Cyclin_N"/>
</dbReference>
<accession>A0A9D4UCG6</accession>
<evidence type="ECO:0000259" key="7">
    <source>
        <dbReference type="SMART" id="SM01332"/>
    </source>
</evidence>
<evidence type="ECO:0000313" key="9">
    <source>
        <dbReference type="Proteomes" id="UP000886520"/>
    </source>
</evidence>
<dbReference type="PANTHER" id="PTHR10177">
    <property type="entry name" value="CYCLINS"/>
    <property type="match status" value="1"/>
</dbReference>
<dbReference type="InterPro" id="IPR039361">
    <property type="entry name" value="Cyclin"/>
</dbReference>
<evidence type="ECO:0000256" key="2">
    <source>
        <dbReference type="ARBA" id="ARBA00022618"/>
    </source>
</evidence>
<dbReference type="SMART" id="SM01332">
    <property type="entry name" value="Cyclin_C"/>
    <property type="match status" value="1"/>
</dbReference>
<organism evidence="8 9">
    <name type="scientific">Adiantum capillus-veneris</name>
    <name type="common">Maidenhair fern</name>
    <dbReference type="NCBI Taxonomy" id="13818"/>
    <lineage>
        <taxon>Eukaryota</taxon>
        <taxon>Viridiplantae</taxon>
        <taxon>Streptophyta</taxon>
        <taxon>Embryophyta</taxon>
        <taxon>Tracheophyta</taxon>
        <taxon>Polypodiopsida</taxon>
        <taxon>Polypodiidae</taxon>
        <taxon>Polypodiales</taxon>
        <taxon>Pteridineae</taxon>
        <taxon>Pteridaceae</taxon>
        <taxon>Vittarioideae</taxon>
        <taxon>Adiantum</taxon>
    </lineage>
</organism>